<keyword evidence="4" id="KW-0472">Membrane</keyword>
<protein>
    <submittedName>
        <fullName evidence="8">RND transporter</fullName>
    </submittedName>
</protein>
<feature type="transmembrane region" description="Helical" evidence="4">
    <location>
        <begin position="33"/>
        <end position="52"/>
    </location>
</feature>
<dbReference type="EMBL" id="BMLF01000001">
    <property type="protein sequence ID" value="GGL84711.1"/>
    <property type="molecule type" value="Genomic_DNA"/>
</dbReference>
<accession>A0A917SIX3</accession>
<dbReference type="InterPro" id="IPR006143">
    <property type="entry name" value="RND_pump_MFP"/>
</dbReference>
<evidence type="ECO:0000259" key="5">
    <source>
        <dbReference type="Pfam" id="PF25954"/>
    </source>
</evidence>
<evidence type="ECO:0000256" key="4">
    <source>
        <dbReference type="SAM" id="Phobius"/>
    </source>
</evidence>
<feature type="domain" description="CzcB-like barrel-sandwich hybrid" evidence="7">
    <location>
        <begin position="111"/>
        <end position="250"/>
    </location>
</feature>
<dbReference type="PANTHER" id="PTHR30469">
    <property type="entry name" value="MULTIDRUG RESISTANCE PROTEIN MDTA"/>
    <property type="match status" value="1"/>
</dbReference>
<evidence type="ECO:0000259" key="7">
    <source>
        <dbReference type="Pfam" id="PF25973"/>
    </source>
</evidence>
<dbReference type="PANTHER" id="PTHR30469:SF15">
    <property type="entry name" value="HLYD FAMILY OF SECRETION PROTEINS"/>
    <property type="match status" value="1"/>
</dbReference>
<dbReference type="InterPro" id="IPR058792">
    <property type="entry name" value="Beta-barrel_RND_2"/>
</dbReference>
<evidence type="ECO:0000256" key="2">
    <source>
        <dbReference type="SAM" id="Coils"/>
    </source>
</evidence>
<name>A0A917SIX3_9RHOB</name>
<dbReference type="InterPro" id="IPR058647">
    <property type="entry name" value="BSH_CzcB-like"/>
</dbReference>
<keyword evidence="4" id="KW-0812">Transmembrane</keyword>
<feature type="domain" description="Multidrug resistance protein MdtA-like C-terminal permuted SH3" evidence="6">
    <location>
        <begin position="334"/>
        <end position="395"/>
    </location>
</feature>
<dbReference type="Pfam" id="PF25973">
    <property type="entry name" value="BSH_CzcB"/>
    <property type="match status" value="1"/>
</dbReference>
<feature type="region of interest" description="Disordered" evidence="3">
    <location>
        <begin position="1"/>
        <end position="25"/>
    </location>
</feature>
<proteinExistence type="inferred from homology"/>
<comment type="caution">
    <text evidence="8">The sequence shown here is derived from an EMBL/GenBank/DDBJ whole genome shotgun (WGS) entry which is preliminary data.</text>
</comment>
<dbReference type="AlphaFoldDB" id="A0A917SIX3"/>
<gene>
    <name evidence="8" type="primary">nolF</name>
    <name evidence="8" type="ORF">GCM10011534_03230</name>
</gene>
<dbReference type="Gene3D" id="1.10.287.470">
    <property type="entry name" value="Helix hairpin bin"/>
    <property type="match status" value="1"/>
</dbReference>
<feature type="compositionally biased region" description="Low complexity" evidence="3">
    <location>
        <begin position="11"/>
        <end position="24"/>
    </location>
</feature>
<evidence type="ECO:0000256" key="1">
    <source>
        <dbReference type="ARBA" id="ARBA00009477"/>
    </source>
</evidence>
<dbReference type="SUPFAM" id="SSF111369">
    <property type="entry name" value="HlyD-like secretion proteins"/>
    <property type="match status" value="1"/>
</dbReference>
<evidence type="ECO:0000259" key="6">
    <source>
        <dbReference type="Pfam" id="PF25967"/>
    </source>
</evidence>
<dbReference type="Pfam" id="PF25954">
    <property type="entry name" value="Beta-barrel_RND_2"/>
    <property type="match status" value="1"/>
</dbReference>
<dbReference type="Gene3D" id="2.40.420.20">
    <property type="match status" value="1"/>
</dbReference>
<evidence type="ECO:0000256" key="3">
    <source>
        <dbReference type="SAM" id="MobiDB-lite"/>
    </source>
</evidence>
<reference evidence="8" key="2">
    <citation type="submission" date="2020-09" db="EMBL/GenBank/DDBJ databases">
        <authorList>
            <person name="Sun Q."/>
            <person name="Zhou Y."/>
        </authorList>
    </citation>
    <scope>NUCLEOTIDE SEQUENCE</scope>
    <source>
        <strain evidence="8">CGMCC 1.6293</strain>
    </source>
</reference>
<evidence type="ECO:0000313" key="8">
    <source>
        <dbReference type="EMBL" id="GGL84711.1"/>
    </source>
</evidence>
<dbReference type="GO" id="GO:0015562">
    <property type="term" value="F:efflux transmembrane transporter activity"/>
    <property type="evidence" value="ECO:0007669"/>
    <property type="project" value="TreeGrafter"/>
</dbReference>
<feature type="domain" description="CusB-like beta-barrel" evidence="5">
    <location>
        <begin position="260"/>
        <end position="324"/>
    </location>
</feature>
<keyword evidence="4" id="KW-1133">Transmembrane helix</keyword>
<dbReference type="RefSeq" id="WP_028285280.1">
    <property type="nucleotide sequence ID" value="NZ_BMLF01000001.1"/>
</dbReference>
<dbReference type="NCBIfam" id="TIGR01730">
    <property type="entry name" value="RND_mfp"/>
    <property type="match status" value="1"/>
</dbReference>
<reference evidence="8" key="1">
    <citation type="journal article" date="2014" name="Int. J. Syst. Evol. Microbiol.">
        <title>Complete genome sequence of Corynebacterium casei LMG S-19264T (=DSM 44701T), isolated from a smear-ripened cheese.</title>
        <authorList>
            <consortium name="US DOE Joint Genome Institute (JGI-PGF)"/>
            <person name="Walter F."/>
            <person name="Albersmeier A."/>
            <person name="Kalinowski J."/>
            <person name="Ruckert C."/>
        </authorList>
    </citation>
    <scope>NUCLEOTIDE SEQUENCE</scope>
    <source>
        <strain evidence="8">CGMCC 1.6293</strain>
    </source>
</reference>
<evidence type="ECO:0000313" key="9">
    <source>
        <dbReference type="Proteomes" id="UP000649829"/>
    </source>
</evidence>
<dbReference type="Gene3D" id="2.40.50.100">
    <property type="match status" value="1"/>
</dbReference>
<keyword evidence="2" id="KW-0175">Coiled coil</keyword>
<dbReference type="Pfam" id="PF25967">
    <property type="entry name" value="RND-MFP_C"/>
    <property type="match status" value="1"/>
</dbReference>
<dbReference type="Proteomes" id="UP000649829">
    <property type="component" value="Unassembled WGS sequence"/>
</dbReference>
<sequence length="408" mass="43242">MTNDPRKPKWAQRAAGADEASGAAPPYRKRRRWLAPLLILVAVAAVAAYLVLGREDALTGADPETAAPAEPAEAREVVMQVLSTELHEVEAGELRETTRITGSLDPANKLEIPAEVAGRVDEVTLQPGDPVEQGQVLVRIDIETLTNQLEQQRASAEATRAQLELAQSEYERTQSLVNRGVASVSTLDSQAAQVRQLEANLAVQERQVANAEQSLEKATITAPFAGTVSERAVDPGTYVSPGTPLMTIVDLSSLTLEGVVPVIYAPRIRVGQTGEVSVDGLGDQVFTGTVDRVSPVAKAGTRMLPIYATVENSNSTLRGGMFASGVLILDAAEDAIGIPVAALREDDEGQYVLKVEGDQVVRQPVELARTWDGGQVYQVTSGLAAGDVIVASALERLDPGTTITVIGN</sequence>
<organism evidence="8 9">
    <name type="scientific">Pseudooceanicola nanhaiensis</name>
    <dbReference type="NCBI Taxonomy" id="375761"/>
    <lineage>
        <taxon>Bacteria</taxon>
        <taxon>Pseudomonadati</taxon>
        <taxon>Pseudomonadota</taxon>
        <taxon>Alphaproteobacteria</taxon>
        <taxon>Rhodobacterales</taxon>
        <taxon>Paracoccaceae</taxon>
        <taxon>Pseudooceanicola</taxon>
    </lineage>
</organism>
<keyword evidence="9" id="KW-1185">Reference proteome</keyword>
<comment type="similarity">
    <text evidence="1">Belongs to the membrane fusion protein (MFP) (TC 8.A.1) family.</text>
</comment>
<dbReference type="Gene3D" id="2.40.30.170">
    <property type="match status" value="1"/>
</dbReference>
<feature type="coiled-coil region" evidence="2">
    <location>
        <begin position="142"/>
        <end position="221"/>
    </location>
</feature>
<dbReference type="InterPro" id="IPR058627">
    <property type="entry name" value="MdtA-like_C"/>
</dbReference>
<dbReference type="GO" id="GO:1990281">
    <property type="term" value="C:efflux pump complex"/>
    <property type="evidence" value="ECO:0007669"/>
    <property type="project" value="TreeGrafter"/>
</dbReference>